<sequence>MLVPVYNRQKMERLEQLILTVDFVLFFLHTKDIQFLQQGICLENIEKNIFVIPGNNCCSCCDAPFIKRISKENTEKLIRLYYMYEFTDNFSMITDDNTSFPNIFNYVETGLLTLQEAWQALLS</sequence>
<proteinExistence type="predicted"/>
<reference evidence="1 2" key="1">
    <citation type="submission" date="2019-12" db="EMBL/GenBank/DDBJ databases">
        <title>Sporaefaciens musculi gen. nov., sp. nov., a novel bacterium isolated from the caecum of an obese mouse.</title>
        <authorList>
            <person name="Rasmussen T.S."/>
            <person name="Streidl T."/>
            <person name="Hitch T.C.A."/>
            <person name="Wortmann E."/>
            <person name="Deptula P."/>
            <person name="Hansen M."/>
            <person name="Nielsen D.S."/>
            <person name="Clavel T."/>
            <person name="Vogensen F.K."/>
        </authorList>
    </citation>
    <scope>NUCLEOTIDE SEQUENCE [LARGE SCALE GENOMIC DNA]</scope>
    <source>
        <strain evidence="1 2">WCA-9-b2</strain>
    </source>
</reference>
<keyword evidence="2" id="KW-1185">Reference proteome</keyword>
<protein>
    <submittedName>
        <fullName evidence="1">Uncharacterized protein</fullName>
    </submittedName>
</protein>
<name>A0A7X3MJL5_9FIRM</name>
<comment type="caution">
    <text evidence="1">The sequence shown here is derived from an EMBL/GenBank/DDBJ whole genome shotgun (WGS) entry which is preliminary data.</text>
</comment>
<evidence type="ECO:0000313" key="2">
    <source>
        <dbReference type="Proteomes" id="UP000460412"/>
    </source>
</evidence>
<dbReference type="EMBL" id="WUQX01000001">
    <property type="protein sequence ID" value="MXP77641.1"/>
    <property type="molecule type" value="Genomic_DNA"/>
</dbReference>
<dbReference type="AlphaFoldDB" id="A0A7X3MJL5"/>
<dbReference type="RefSeq" id="WP_159753112.1">
    <property type="nucleotide sequence ID" value="NZ_WUQX01000001.1"/>
</dbReference>
<accession>A0A7X3MJL5</accession>
<evidence type="ECO:0000313" key="1">
    <source>
        <dbReference type="EMBL" id="MXP77641.1"/>
    </source>
</evidence>
<gene>
    <name evidence="1" type="ORF">GN277_20490</name>
</gene>
<organism evidence="1 2">
    <name type="scientific">Sporofaciens musculi</name>
    <dbReference type="NCBI Taxonomy" id="2681861"/>
    <lineage>
        <taxon>Bacteria</taxon>
        <taxon>Bacillati</taxon>
        <taxon>Bacillota</taxon>
        <taxon>Clostridia</taxon>
        <taxon>Lachnospirales</taxon>
        <taxon>Lachnospiraceae</taxon>
        <taxon>Sporofaciens</taxon>
    </lineage>
</organism>
<dbReference type="Proteomes" id="UP000460412">
    <property type="component" value="Unassembled WGS sequence"/>
</dbReference>